<dbReference type="AlphaFoldDB" id="M7NFE5"/>
<comment type="caution">
    <text evidence="1">The sequence shown here is derived from an EMBL/GenBank/DDBJ whole genome shotgun (WGS) entry which is preliminary data.</text>
</comment>
<protein>
    <submittedName>
        <fullName evidence="1">Uncharacterized protein</fullName>
    </submittedName>
</protein>
<keyword evidence="2" id="KW-1185">Reference proteome</keyword>
<organism evidence="1 2">
    <name type="scientific">Bhargavaea cecembensis DSE10</name>
    <dbReference type="NCBI Taxonomy" id="1235279"/>
    <lineage>
        <taxon>Bacteria</taxon>
        <taxon>Bacillati</taxon>
        <taxon>Bacillota</taxon>
        <taxon>Bacilli</taxon>
        <taxon>Bacillales</taxon>
        <taxon>Caryophanaceae</taxon>
        <taxon>Bhargavaea</taxon>
    </lineage>
</organism>
<accession>M7NFE5</accession>
<evidence type="ECO:0000313" key="1">
    <source>
        <dbReference type="EMBL" id="EMR05977.1"/>
    </source>
</evidence>
<name>M7NFE5_9BACL</name>
<reference evidence="1 2" key="1">
    <citation type="journal article" date="2013" name="Genome Announc.">
        <title>Draft Genome Sequence of Bhargavaea cecembensis Strain DSE10T, Isolated from a Deep-Sea Sediment Sample Collected at a Depth of 5,904 m from the Chagos-Laccadive Ridge System in the Indian Ocean.</title>
        <authorList>
            <person name="Shivaji S."/>
            <person name="Ara S."/>
            <person name="Begum Z."/>
            <person name="Ruth M."/>
            <person name="Singh A."/>
            <person name="Kumar Pinnaka A."/>
        </authorList>
    </citation>
    <scope>NUCLEOTIDE SEQUENCE [LARGE SCALE GENOMIC DNA]</scope>
    <source>
        <strain evidence="1 2">DSE10</strain>
    </source>
</reference>
<dbReference type="Proteomes" id="UP000011919">
    <property type="component" value="Unassembled WGS sequence"/>
</dbReference>
<dbReference type="EMBL" id="AOFT01000009">
    <property type="protein sequence ID" value="EMR05977.1"/>
    <property type="molecule type" value="Genomic_DNA"/>
</dbReference>
<sequence>MDPRKQQLLAGIHPVSSMYGKGVGDYTGEDTE</sequence>
<evidence type="ECO:0000313" key="2">
    <source>
        <dbReference type="Proteomes" id="UP000011919"/>
    </source>
</evidence>
<gene>
    <name evidence="1" type="ORF">C772_01957</name>
</gene>
<proteinExistence type="predicted"/>